<keyword evidence="1" id="KW-0175">Coiled coil</keyword>
<accession>A9FEU3</accession>
<keyword evidence="2" id="KW-0812">Transmembrane</keyword>
<dbReference type="Proteomes" id="UP000002139">
    <property type="component" value="Chromosome"/>
</dbReference>
<dbReference type="AlphaFoldDB" id="A9FEU3"/>
<organism evidence="3 4">
    <name type="scientific">Sorangium cellulosum (strain So ce56)</name>
    <name type="common">Polyangium cellulosum (strain So ce56)</name>
    <dbReference type="NCBI Taxonomy" id="448385"/>
    <lineage>
        <taxon>Bacteria</taxon>
        <taxon>Pseudomonadati</taxon>
        <taxon>Myxococcota</taxon>
        <taxon>Polyangia</taxon>
        <taxon>Polyangiales</taxon>
        <taxon>Polyangiaceae</taxon>
        <taxon>Sorangium</taxon>
    </lineage>
</organism>
<feature type="transmembrane region" description="Helical" evidence="2">
    <location>
        <begin position="138"/>
        <end position="158"/>
    </location>
</feature>
<dbReference type="EMBL" id="AM746676">
    <property type="protein sequence ID" value="CAN94923.1"/>
    <property type="molecule type" value="Genomic_DNA"/>
</dbReference>
<keyword evidence="4" id="KW-1185">Reference proteome</keyword>
<feature type="transmembrane region" description="Helical" evidence="2">
    <location>
        <begin position="96"/>
        <end position="117"/>
    </location>
</feature>
<name>A9FEU3_SORC5</name>
<keyword evidence="2" id="KW-0472">Membrane</keyword>
<sequence>MGASSLARPSASACWARARRYTCPVFRSDRDALAGKLDDVQAENERLRRQNEAMRHALLAQRVGGQPVASNSYRGGVAALGAGERVALARHQLEAFPVWATALLHVVTFGIVSFVRFNAMHAQLPRAERDDPSVGKAIVLHFAPYFNYYWIFWNGLRLCDRVNLQCRLRGMPDGVPRGLVIAACVASVIPYLQLFTGPITWLFVAIAMQRAVNRIVEFDARTTSERVEPVAAGAGVFGLRFPAVQALPLPDDVAAQAEAEAEAAAVVAGELGRGQRYPRDR</sequence>
<dbReference type="HOGENOM" id="CLU_990085_0_0_7"/>
<feature type="coiled-coil region" evidence="1">
    <location>
        <begin position="30"/>
        <end position="57"/>
    </location>
</feature>
<evidence type="ECO:0000256" key="2">
    <source>
        <dbReference type="SAM" id="Phobius"/>
    </source>
</evidence>
<evidence type="ECO:0000256" key="1">
    <source>
        <dbReference type="SAM" id="Coils"/>
    </source>
</evidence>
<reference evidence="3 4" key="1">
    <citation type="journal article" date="2007" name="Nat. Biotechnol.">
        <title>Complete genome sequence of the myxobacterium Sorangium cellulosum.</title>
        <authorList>
            <person name="Schneiker S."/>
            <person name="Perlova O."/>
            <person name="Kaiser O."/>
            <person name="Gerth K."/>
            <person name="Alici A."/>
            <person name="Altmeyer M.O."/>
            <person name="Bartels D."/>
            <person name="Bekel T."/>
            <person name="Beyer S."/>
            <person name="Bode E."/>
            <person name="Bode H.B."/>
            <person name="Bolten C.J."/>
            <person name="Choudhuri J.V."/>
            <person name="Doss S."/>
            <person name="Elnakady Y.A."/>
            <person name="Frank B."/>
            <person name="Gaigalat L."/>
            <person name="Goesmann A."/>
            <person name="Groeger C."/>
            <person name="Gross F."/>
            <person name="Jelsbak L."/>
            <person name="Jelsbak L."/>
            <person name="Kalinowski J."/>
            <person name="Kegler C."/>
            <person name="Knauber T."/>
            <person name="Konietzny S."/>
            <person name="Kopp M."/>
            <person name="Krause L."/>
            <person name="Krug D."/>
            <person name="Linke B."/>
            <person name="Mahmud T."/>
            <person name="Martinez-Arias R."/>
            <person name="McHardy A.C."/>
            <person name="Merai M."/>
            <person name="Meyer F."/>
            <person name="Mormann S."/>
            <person name="Munoz-Dorado J."/>
            <person name="Perez J."/>
            <person name="Pradella S."/>
            <person name="Rachid S."/>
            <person name="Raddatz G."/>
            <person name="Rosenau F."/>
            <person name="Rueckert C."/>
            <person name="Sasse F."/>
            <person name="Scharfe M."/>
            <person name="Schuster S.C."/>
            <person name="Suen G."/>
            <person name="Treuner-Lange A."/>
            <person name="Velicer G.J."/>
            <person name="Vorholter F.-J."/>
            <person name="Weissman K.J."/>
            <person name="Welch R.D."/>
            <person name="Wenzel S.C."/>
            <person name="Whitworth D.E."/>
            <person name="Wilhelm S."/>
            <person name="Wittmann C."/>
            <person name="Bloecker H."/>
            <person name="Puehler A."/>
            <person name="Mueller R."/>
        </authorList>
    </citation>
    <scope>NUCLEOTIDE SEQUENCE [LARGE SCALE GENOMIC DNA]</scope>
    <source>
        <strain evidence="4">So ce56</strain>
    </source>
</reference>
<protein>
    <submittedName>
        <fullName evidence="3">Uncharacterized protein</fullName>
    </submittedName>
</protein>
<gene>
    <name evidence="3" type="ordered locus">sce4760</name>
</gene>
<dbReference type="KEGG" id="scl:sce4760"/>
<evidence type="ECO:0000313" key="4">
    <source>
        <dbReference type="Proteomes" id="UP000002139"/>
    </source>
</evidence>
<keyword evidence="2" id="KW-1133">Transmembrane helix</keyword>
<proteinExistence type="predicted"/>
<feature type="transmembrane region" description="Helical" evidence="2">
    <location>
        <begin position="178"/>
        <end position="204"/>
    </location>
</feature>
<evidence type="ECO:0000313" key="3">
    <source>
        <dbReference type="EMBL" id="CAN94923.1"/>
    </source>
</evidence>